<dbReference type="PANTHER" id="PTHR21503">
    <property type="entry name" value="F-BOX-CONTAINING HYPOTHETICAL PROTEIN C.ELEGANS"/>
    <property type="match status" value="1"/>
</dbReference>
<protein>
    <recommendedName>
        <fullName evidence="3">F-box domain-containing protein</fullName>
    </recommendedName>
</protein>
<dbReference type="Proteomes" id="UP000483820">
    <property type="component" value="Chromosome III"/>
</dbReference>
<proteinExistence type="predicted"/>
<dbReference type="RefSeq" id="XP_003107587.2">
    <property type="nucleotide sequence ID" value="XM_003107539.2"/>
</dbReference>
<name>A0A6A5GZP0_CAERE</name>
<gene>
    <name evidence="1" type="ORF">GCK72_008796</name>
</gene>
<dbReference type="KEGG" id="crq:GCK72_008796"/>
<dbReference type="AlphaFoldDB" id="A0A6A5GZP0"/>
<reference evidence="1 2" key="1">
    <citation type="submission" date="2019-12" db="EMBL/GenBank/DDBJ databases">
        <title>Chromosome-level assembly of the Caenorhabditis remanei genome.</title>
        <authorList>
            <person name="Teterina A.A."/>
            <person name="Willis J.H."/>
            <person name="Phillips P.C."/>
        </authorList>
    </citation>
    <scope>NUCLEOTIDE SEQUENCE [LARGE SCALE GENOMIC DNA]</scope>
    <source>
        <strain evidence="1 2">PX506</strain>
        <tissue evidence="1">Whole organism</tissue>
    </source>
</reference>
<dbReference type="GeneID" id="9806697"/>
<sequence>MPFKLLHFPYLVQEKIYKEMTYSELFLMSVLSTRTKKSIQRVRFNTDKLRYIFAANGKSLQVSRNHNCDRITSMKEFPHLKKRDTCLVKFGDLEVRTKFRLYESEGVTCNQMKVNYLDKEHQRAFQKYINCLFGYSKSNELHLSLDGDQMSVIDNISDTIVDGDTVEMSDLEEYFEKNPNQKSVYIQAKMNGELLKNSKLFGIESILIDNSNEFSASILQNFTGRHLVFLGGAIFKTTDIIEFVRKWINNEAYQKLETVWIKMETEKSDIDMFGVQENLPVIEYNPLTRPPKYIYNPKIIGYGHGEINVGGYSYFDVVRKGDGKKASFMITPMQFIFLVWNS</sequence>
<evidence type="ECO:0008006" key="3">
    <source>
        <dbReference type="Google" id="ProtNLM"/>
    </source>
</evidence>
<evidence type="ECO:0000313" key="2">
    <source>
        <dbReference type="Proteomes" id="UP000483820"/>
    </source>
</evidence>
<comment type="caution">
    <text evidence="1">The sequence shown here is derived from an EMBL/GenBank/DDBJ whole genome shotgun (WGS) entry which is preliminary data.</text>
</comment>
<accession>A0A6A5GZP0</accession>
<organism evidence="1 2">
    <name type="scientific">Caenorhabditis remanei</name>
    <name type="common">Caenorhabditis vulgaris</name>
    <dbReference type="NCBI Taxonomy" id="31234"/>
    <lineage>
        <taxon>Eukaryota</taxon>
        <taxon>Metazoa</taxon>
        <taxon>Ecdysozoa</taxon>
        <taxon>Nematoda</taxon>
        <taxon>Chromadorea</taxon>
        <taxon>Rhabditida</taxon>
        <taxon>Rhabditina</taxon>
        <taxon>Rhabditomorpha</taxon>
        <taxon>Rhabditoidea</taxon>
        <taxon>Rhabditidae</taxon>
        <taxon>Peloderinae</taxon>
        <taxon>Caenorhabditis</taxon>
    </lineage>
</organism>
<dbReference type="PANTHER" id="PTHR21503:SF8">
    <property type="entry name" value="F-BOX ASSOCIATED DOMAIN-CONTAINING PROTEIN-RELATED"/>
    <property type="match status" value="1"/>
</dbReference>
<dbReference type="CTD" id="9806697"/>
<evidence type="ECO:0000313" key="1">
    <source>
        <dbReference type="EMBL" id="KAF1760547.1"/>
    </source>
</evidence>
<dbReference type="EMBL" id="WUAV01000003">
    <property type="protein sequence ID" value="KAF1760547.1"/>
    <property type="molecule type" value="Genomic_DNA"/>
</dbReference>